<dbReference type="InterPro" id="IPR017342">
    <property type="entry name" value="S-AdoMet-dep_Met_synth_prd"/>
</dbReference>
<reference evidence="2" key="1">
    <citation type="submission" date="2015-07" db="EMBL/GenBank/DDBJ databases">
        <title>Draft genome sequence of the purine-degrading Gottschalkia purinilyticum DSM 1384 (formerly Clostridium purinilyticum).</title>
        <authorList>
            <person name="Poehlein A."/>
            <person name="Schiel-Bengelsdorf B."/>
            <person name="Bengelsdorf F.R."/>
            <person name="Daniel R."/>
            <person name="Duerre P."/>
        </authorList>
    </citation>
    <scope>NUCLEOTIDE SEQUENCE [LARGE SCALE GENOMIC DNA]</scope>
    <source>
        <strain evidence="2">DSM 1384</strain>
    </source>
</reference>
<dbReference type="EMBL" id="LGSS01000018">
    <property type="protein sequence ID" value="KNF07323.1"/>
    <property type="molecule type" value="Genomic_DNA"/>
</dbReference>
<name>A0A0L0W6Y9_GOTPU</name>
<comment type="caution">
    <text evidence="1">The sequence shown here is derived from an EMBL/GenBank/DDBJ whole genome shotgun (WGS) entry which is preliminary data.</text>
</comment>
<dbReference type="GO" id="GO:0032259">
    <property type="term" value="P:methylation"/>
    <property type="evidence" value="ECO:0007669"/>
    <property type="project" value="UniProtKB-KW"/>
</dbReference>
<dbReference type="SUPFAM" id="SSF56507">
    <property type="entry name" value="Methionine synthase activation domain-like"/>
    <property type="match status" value="1"/>
</dbReference>
<keyword evidence="2" id="KW-1185">Reference proteome</keyword>
<evidence type="ECO:0000313" key="2">
    <source>
        <dbReference type="Proteomes" id="UP000037267"/>
    </source>
</evidence>
<dbReference type="Gene3D" id="3.40.109.40">
    <property type="match status" value="1"/>
</dbReference>
<dbReference type="RefSeq" id="WP_050356297.1">
    <property type="nucleotide sequence ID" value="NZ_LGSS01000018.1"/>
</dbReference>
<gene>
    <name evidence="1" type="primary">metH2</name>
    <name evidence="1" type="ORF">CLPU_18c00050</name>
</gene>
<dbReference type="AlphaFoldDB" id="A0A0L0W6Y9"/>
<protein>
    <submittedName>
        <fullName evidence="1">Vitamin B12-dependent methionine synthase MetH</fullName>
        <ecNumber evidence="1">2.1.1.13</ecNumber>
    </submittedName>
</protein>
<dbReference type="EC" id="2.1.1.13" evidence="1"/>
<accession>A0A0L0W6Y9</accession>
<keyword evidence="1" id="KW-0808">Transferase</keyword>
<dbReference type="PATRIC" id="fig|1503.3.peg.758"/>
<dbReference type="Proteomes" id="UP000037267">
    <property type="component" value="Unassembled WGS sequence"/>
</dbReference>
<dbReference type="PIRSF" id="PIRSF037984">
    <property type="entry name" value="Met_synth_TM0269_prd"/>
    <property type="match status" value="1"/>
</dbReference>
<dbReference type="STRING" id="1503.CLPU_18c00050"/>
<organism evidence="1 2">
    <name type="scientific">Gottschalkia purinilytica</name>
    <name type="common">Clostridium purinilyticum</name>
    <dbReference type="NCBI Taxonomy" id="1503"/>
    <lineage>
        <taxon>Bacteria</taxon>
        <taxon>Bacillati</taxon>
        <taxon>Bacillota</taxon>
        <taxon>Tissierellia</taxon>
        <taxon>Tissierellales</taxon>
        <taxon>Gottschalkiaceae</taxon>
        <taxon>Gottschalkia</taxon>
    </lineage>
</organism>
<sequence>MNINREEVLRYLGYKDQEIDKDLNNLIDDCIDEAKAMSKSLYTYKIFEIEPNESKKEINVLGTSLTLKGNDIYEHLKDAKKCAIMAATLGVVFDNKVRILERFNMTKALILDSCGTDCIEKVCDEAEEEIKKIAMKEGFITNYRYSPGYGDLSIDIQQNIINILNANKIIGLTTTESCILLPRKSVTAIIGFVDKNSEIVVKKGCEYCSKFHNCLYRRDGVSCGSYRTN</sequence>
<evidence type="ECO:0000313" key="1">
    <source>
        <dbReference type="EMBL" id="KNF07323.1"/>
    </source>
</evidence>
<proteinExistence type="predicted"/>
<dbReference type="InterPro" id="IPR037010">
    <property type="entry name" value="VitB12-dep_Met_synth_activ_sf"/>
</dbReference>
<keyword evidence="1" id="KW-0489">Methyltransferase</keyword>
<dbReference type="OrthoDB" id="9816190at2"/>
<dbReference type="GO" id="GO:0008705">
    <property type="term" value="F:methionine synthase activity"/>
    <property type="evidence" value="ECO:0007669"/>
    <property type="project" value="UniProtKB-EC"/>
</dbReference>